<evidence type="ECO:0008006" key="4">
    <source>
        <dbReference type="Google" id="ProtNLM"/>
    </source>
</evidence>
<comment type="caution">
    <text evidence="2">The sequence shown here is derived from an EMBL/GenBank/DDBJ whole genome shotgun (WGS) entry which is preliminary data.</text>
</comment>
<dbReference type="RefSeq" id="WP_275809011.1">
    <property type="nucleotide sequence ID" value="NZ_BAAANM010000012.1"/>
</dbReference>
<evidence type="ECO:0000313" key="2">
    <source>
        <dbReference type="EMBL" id="MDF2255187.1"/>
    </source>
</evidence>
<organism evidence="2 3">
    <name type="scientific">Streptantibioticus ferralitis</name>
    <dbReference type="NCBI Taxonomy" id="236510"/>
    <lineage>
        <taxon>Bacteria</taxon>
        <taxon>Bacillati</taxon>
        <taxon>Actinomycetota</taxon>
        <taxon>Actinomycetes</taxon>
        <taxon>Kitasatosporales</taxon>
        <taxon>Streptomycetaceae</taxon>
        <taxon>Streptantibioticus</taxon>
    </lineage>
</organism>
<reference evidence="2 3" key="1">
    <citation type="submission" date="2023-03" db="EMBL/GenBank/DDBJ databases">
        <title>Draft genome sequence of type strain Streptomyces ferralitis JCM 14344.</title>
        <authorList>
            <person name="Klaysubun C."/>
            <person name="Duangmal K."/>
        </authorList>
    </citation>
    <scope>NUCLEOTIDE SEQUENCE [LARGE SCALE GENOMIC DNA]</scope>
    <source>
        <strain evidence="2 3">JCM 14344</strain>
    </source>
</reference>
<proteinExistence type="predicted"/>
<protein>
    <recommendedName>
        <fullName evidence="4">XRE family transcriptional regulator</fullName>
    </recommendedName>
</protein>
<accession>A0ABT5YU98</accession>
<feature type="region of interest" description="Disordered" evidence="1">
    <location>
        <begin position="120"/>
        <end position="197"/>
    </location>
</feature>
<sequence>MSTRYEVRLHRIGRWWAVDIPALTIYTQCRTLDEAEGMARDAIAEALRMPPETVAVDLVVPQIAALMQSVREARRRRAAAASAEEQAVADAVRALLEDLGMSQGDACRLLGISHQEASQLSPARGSGEFRAWPVDPLPAPSAPVRSIRGGAGTTRPLTGRQRPGPANGSPDGNALVSPKRHRAPVTRPSWAIAEDDA</sequence>
<dbReference type="EMBL" id="JARHTQ010000002">
    <property type="protein sequence ID" value="MDF2255187.1"/>
    <property type="molecule type" value="Genomic_DNA"/>
</dbReference>
<name>A0ABT5YU98_9ACTN</name>
<dbReference type="Proteomes" id="UP001220022">
    <property type="component" value="Unassembled WGS sequence"/>
</dbReference>
<evidence type="ECO:0000256" key="1">
    <source>
        <dbReference type="SAM" id="MobiDB-lite"/>
    </source>
</evidence>
<evidence type="ECO:0000313" key="3">
    <source>
        <dbReference type="Proteomes" id="UP001220022"/>
    </source>
</evidence>
<keyword evidence="3" id="KW-1185">Reference proteome</keyword>
<gene>
    <name evidence="2" type="ORF">P2L57_05440</name>
</gene>